<dbReference type="InterPro" id="IPR050869">
    <property type="entry name" value="H3K4_H4K5_MeTrfase"/>
</dbReference>
<dbReference type="InterPro" id="IPR001214">
    <property type="entry name" value="SET_dom"/>
</dbReference>
<gene>
    <name evidence="3" type="ORF">ALEPTO_LOCUS14527</name>
</gene>
<dbReference type="Pfam" id="PF00856">
    <property type="entry name" value="SET"/>
    <property type="match status" value="1"/>
</dbReference>
<dbReference type="InterPro" id="IPR046341">
    <property type="entry name" value="SET_dom_sf"/>
</dbReference>
<sequence length="127" mass="14630">TGISTSSLIILFLIKLFAIGKIRDTCPLDLEEIKHLRRWINVQQGLPSIFFDFYQTVIKNLEIPIDENSHPDFGSLLPLTSLINHNCEPNAELDLKELKARRKIIRGEQITISYLDWPGLTNEERSQ</sequence>
<feature type="non-terminal residue" evidence="3">
    <location>
        <position position="127"/>
    </location>
</feature>
<dbReference type="GO" id="GO:0005634">
    <property type="term" value="C:nucleus"/>
    <property type="evidence" value="ECO:0007669"/>
    <property type="project" value="TreeGrafter"/>
</dbReference>
<dbReference type="PANTHER" id="PTHR12197">
    <property type="entry name" value="HISTONE-LYSINE N-METHYLTRANSFERASE SMYD"/>
    <property type="match status" value="1"/>
</dbReference>
<comment type="caution">
    <text evidence="3">The sequence shown here is derived from an EMBL/GenBank/DDBJ whole genome shotgun (WGS) entry which is preliminary data.</text>
</comment>
<feature type="non-terminal residue" evidence="3">
    <location>
        <position position="1"/>
    </location>
</feature>
<reference evidence="3" key="1">
    <citation type="submission" date="2021-06" db="EMBL/GenBank/DDBJ databases">
        <authorList>
            <person name="Kallberg Y."/>
            <person name="Tangrot J."/>
            <person name="Rosling A."/>
        </authorList>
    </citation>
    <scope>NUCLEOTIDE SEQUENCE</scope>
    <source>
        <strain evidence="3">FL130A</strain>
    </source>
</reference>
<proteinExistence type="predicted"/>
<dbReference type="EMBL" id="CAJVPS010057140">
    <property type="protein sequence ID" value="CAG8778303.1"/>
    <property type="molecule type" value="Genomic_DNA"/>
</dbReference>
<protein>
    <submittedName>
        <fullName evidence="3">7327_t:CDS:1</fullName>
    </submittedName>
</protein>
<dbReference type="AlphaFoldDB" id="A0A9N9NWA0"/>
<evidence type="ECO:0000313" key="3">
    <source>
        <dbReference type="EMBL" id="CAG8778303.1"/>
    </source>
</evidence>
<evidence type="ECO:0000313" key="4">
    <source>
        <dbReference type="Proteomes" id="UP000789508"/>
    </source>
</evidence>
<feature type="signal peptide" evidence="1">
    <location>
        <begin position="1"/>
        <end position="24"/>
    </location>
</feature>
<accession>A0A9N9NWA0</accession>
<dbReference type="Proteomes" id="UP000789508">
    <property type="component" value="Unassembled WGS sequence"/>
</dbReference>
<evidence type="ECO:0000256" key="1">
    <source>
        <dbReference type="SAM" id="SignalP"/>
    </source>
</evidence>
<dbReference type="PANTHER" id="PTHR12197:SF251">
    <property type="entry name" value="EG:BACR7C10.4 PROTEIN"/>
    <property type="match status" value="1"/>
</dbReference>
<dbReference type="Gene3D" id="2.170.270.10">
    <property type="entry name" value="SET domain"/>
    <property type="match status" value="1"/>
</dbReference>
<dbReference type="OrthoDB" id="438641at2759"/>
<organism evidence="3 4">
    <name type="scientific">Ambispora leptoticha</name>
    <dbReference type="NCBI Taxonomy" id="144679"/>
    <lineage>
        <taxon>Eukaryota</taxon>
        <taxon>Fungi</taxon>
        <taxon>Fungi incertae sedis</taxon>
        <taxon>Mucoromycota</taxon>
        <taxon>Glomeromycotina</taxon>
        <taxon>Glomeromycetes</taxon>
        <taxon>Archaeosporales</taxon>
        <taxon>Ambisporaceae</taxon>
        <taxon>Ambispora</taxon>
    </lineage>
</organism>
<keyword evidence="1" id="KW-0732">Signal</keyword>
<keyword evidence="4" id="KW-1185">Reference proteome</keyword>
<dbReference type="SUPFAM" id="SSF82199">
    <property type="entry name" value="SET domain"/>
    <property type="match status" value="1"/>
</dbReference>
<evidence type="ECO:0000259" key="2">
    <source>
        <dbReference type="Pfam" id="PF00856"/>
    </source>
</evidence>
<feature type="chain" id="PRO_5040445553" evidence="1">
    <location>
        <begin position="25"/>
        <end position="127"/>
    </location>
</feature>
<name>A0A9N9NWA0_9GLOM</name>
<feature type="domain" description="SET" evidence="2">
    <location>
        <begin position="63"/>
        <end position="114"/>
    </location>
</feature>